<accession>J3PEG2</accession>
<dbReference type="VEuPathDB" id="FungiDB:GGTG_11893"/>
<dbReference type="OrthoDB" id="5283326at2759"/>
<evidence type="ECO:0000313" key="5">
    <source>
        <dbReference type="Proteomes" id="UP000006039"/>
    </source>
</evidence>
<dbReference type="EMBL" id="GL385401">
    <property type="protein sequence ID" value="EJT70870.1"/>
    <property type="molecule type" value="Genomic_DNA"/>
</dbReference>
<dbReference type="AlphaFoldDB" id="J3PEG2"/>
<reference evidence="4" key="4">
    <citation type="journal article" date="2015" name="G3 (Bethesda)">
        <title>Genome sequences of three phytopathogenic species of the Magnaporthaceae family of fungi.</title>
        <authorList>
            <person name="Okagaki L.H."/>
            <person name="Nunes C.C."/>
            <person name="Sailsbery J."/>
            <person name="Clay B."/>
            <person name="Brown D."/>
            <person name="John T."/>
            <person name="Oh Y."/>
            <person name="Young N."/>
            <person name="Fitzgerald M."/>
            <person name="Haas B.J."/>
            <person name="Zeng Q."/>
            <person name="Young S."/>
            <person name="Adiconis X."/>
            <person name="Fan L."/>
            <person name="Levin J.Z."/>
            <person name="Mitchell T.K."/>
            <person name="Okubara P.A."/>
            <person name="Farman M.L."/>
            <person name="Kohn L.M."/>
            <person name="Birren B."/>
            <person name="Ma L.-J."/>
            <person name="Dean R.A."/>
        </authorList>
    </citation>
    <scope>NUCLEOTIDE SEQUENCE</scope>
    <source>
        <strain evidence="4">R3-111a-1</strain>
    </source>
</reference>
<dbReference type="EnsemblFungi" id="EJT70870">
    <property type="protein sequence ID" value="EJT70870"/>
    <property type="gene ID" value="GGTG_11893"/>
</dbReference>
<dbReference type="Gene3D" id="2.60.120.1160">
    <property type="match status" value="1"/>
</dbReference>
<dbReference type="Proteomes" id="UP000006039">
    <property type="component" value="Unassembled WGS sequence"/>
</dbReference>
<reference evidence="3" key="2">
    <citation type="submission" date="2010-07" db="EMBL/GenBank/DDBJ databases">
        <authorList>
            <consortium name="The Broad Institute Genome Sequencing Platform"/>
            <consortium name="Broad Institute Genome Sequencing Center for Infectious Disease"/>
            <person name="Ma L.-J."/>
            <person name="Dead R."/>
            <person name="Young S."/>
            <person name="Zeng Q."/>
            <person name="Koehrsen M."/>
            <person name="Alvarado L."/>
            <person name="Berlin A."/>
            <person name="Chapman S.B."/>
            <person name="Chen Z."/>
            <person name="Freedman E."/>
            <person name="Gellesch M."/>
            <person name="Goldberg J."/>
            <person name="Griggs A."/>
            <person name="Gujja S."/>
            <person name="Heilman E.R."/>
            <person name="Heiman D."/>
            <person name="Hepburn T."/>
            <person name="Howarth C."/>
            <person name="Jen D."/>
            <person name="Larson L."/>
            <person name="Mehta T."/>
            <person name="Neiman D."/>
            <person name="Pearson M."/>
            <person name="Roberts A."/>
            <person name="Saif S."/>
            <person name="Shea T."/>
            <person name="Shenoy N."/>
            <person name="Sisk P."/>
            <person name="Stolte C."/>
            <person name="Sykes S."/>
            <person name="Walk T."/>
            <person name="White J."/>
            <person name="Yandava C."/>
            <person name="Haas B."/>
            <person name="Nusbaum C."/>
            <person name="Birren B."/>
        </authorList>
    </citation>
    <scope>NUCLEOTIDE SEQUENCE</scope>
    <source>
        <strain evidence="3">R3-111a-1</strain>
    </source>
</reference>
<evidence type="ECO:0000256" key="1">
    <source>
        <dbReference type="SAM" id="SignalP"/>
    </source>
</evidence>
<feature type="chain" id="PRO_5015095246" description="Glycoside hydrolase 131 catalytic N-terminal domain-containing protein" evidence="1">
    <location>
        <begin position="24"/>
        <end position="300"/>
    </location>
</feature>
<dbReference type="PANTHER" id="PTHR34612:SF2">
    <property type="entry name" value="GLYCOSIDE HYDROLASE 131 CATALYTIC N-TERMINAL DOMAIN-CONTAINING PROTEIN"/>
    <property type="match status" value="1"/>
</dbReference>
<dbReference type="InterPro" id="IPR041524">
    <property type="entry name" value="GH131_N"/>
</dbReference>
<proteinExistence type="predicted"/>
<dbReference type="PANTHER" id="PTHR34612">
    <property type="entry name" value="GH131_N DOMAIN-CONTAINING PROTEIN"/>
    <property type="match status" value="1"/>
</dbReference>
<evidence type="ECO:0000313" key="3">
    <source>
        <dbReference type="EMBL" id="EJT70870.1"/>
    </source>
</evidence>
<feature type="domain" description="Glycoside hydrolase 131 catalytic N-terminal" evidence="2">
    <location>
        <begin position="32"/>
        <end position="296"/>
    </location>
</feature>
<keyword evidence="5" id="KW-1185">Reference proteome</keyword>
<reference evidence="3" key="3">
    <citation type="submission" date="2010-09" db="EMBL/GenBank/DDBJ databases">
        <title>Annotation of Gaeumannomyces graminis var. tritici R3-111a-1.</title>
        <authorList>
            <consortium name="The Broad Institute Genome Sequencing Platform"/>
            <person name="Ma L.-J."/>
            <person name="Dead R."/>
            <person name="Young S.K."/>
            <person name="Zeng Q."/>
            <person name="Gargeya S."/>
            <person name="Fitzgerald M."/>
            <person name="Haas B."/>
            <person name="Abouelleil A."/>
            <person name="Alvarado L."/>
            <person name="Arachchi H.M."/>
            <person name="Berlin A."/>
            <person name="Brown A."/>
            <person name="Chapman S.B."/>
            <person name="Chen Z."/>
            <person name="Dunbar C."/>
            <person name="Freedman E."/>
            <person name="Gearin G."/>
            <person name="Gellesch M."/>
            <person name="Goldberg J."/>
            <person name="Griggs A."/>
            <person name="Gujja S."/>
            <person name="Heiman D."/>
            <person name="Howarth C."/>
            <person name="Larson L."/>
            <person name="Lui A."/>
            <person name="MacDonald P.J.P."/>
            <person name="Mehta T."/>
            <person name="Montmayeur A."/>
            <person name="Murphy C."/>
            <person name="Neiman D."/>
            <person name="Pearson M."/>
            <person name="Priest M."/>
            <person name="Roberts A."/>
            <person name="Saif S."/>
            <person name="Shea T."/>
            <person name="Shenoy N."/>
            <person name="Sisk P."/>
            <person name="Stolte C."/>
            <person name="Sykes S."/>
            <person name="Yandava C."/>
            <person name="Wortman J."/>
            <person name="Nusbaum C."/>
            <person name="Birren B."/>
        </authorList>
    </citation>
    <scope>NUCLEOTIDE SEQUENCE</scope>
    <source>
        <strain evidence="3">R3-111a-1</strain>
    </source>
</reference>
<organism evidence="3">
    <name type="scientific">Gaeumannomyces tritici (strain R3-111a-1)</name>
    <name type="common">Wheat and barley take-all root rot fungus</name>
    <name type="synonym">Gaeumannomyces graminis var. tritici</name>
    <dbReference type="NCBI Taxonomy" id="644352"/>
    <lineage>
        <taxon>Eukaryota</taxon>
        <taxon>Fungi</taxon>
        <taxon>Dikarya</taxon>
        <taxon>Ascomycota</taxon>
        <taxon>Pezizomycotina</taxon>
        <taxon>Sordariomycetes</taxon>
        <taxon>Sordariomycetidae</taxon>
        <taxon>Magnaporthales</taxon>
        <taxon>Magnaporthaceae</taxon>
        <taxon>Gaeumannomyces</taxon>
    </lineage>
</organism>
<gene>
    <name evidence="4" type="primary">20352351</name>
    <name evidence="3" type="ORF">GGTG_11893</name>
</gene>
<dbReference type="GeneID" id="20352351"/>
<dbReference type="eggNOG" id="ENOG502SH6P">
    <property type="taxonomic scope" value="Eukaryota"/>
</dbReference>
<sequence length="300" mass="32882">MSATPSFSIAGLLAMLLSGQALAQDAAACTLNFDGRVPQAATPETFVSKQSPFNPTHVLGPNVTWAEIIEFPDIPQSRFDKVVNSKTVALSISDKSVFLSGTEGLETALRRAELLLNKRDDTVSGHVTWHLSVRADPARPLNYTHEYLLAFHEAQDFQADFWSIKTGAELEAPVGTPPRKTLRVEGYKWDVPAKLFFETPLTDDTWHNFGIDLNFNDNLISVLYSTDDEPLKVVAPPTFNNISGVAPTTLGETHFGLQKRPVGANLTSFLFEGYQDPGINEAFFFGGIFQDQSATGCITL</sequence>
<protein>
    <recommendedName>
        <fullName evidence="2">Glycoside hydrolase 131 catalytic N-terminal domain-containing protein</fullName>
    </recommendedName>
</protein>
<keyword evidence="1" id="KW-0732">Signal</keyword>
<dbReference type="Pfam" id="PF18271">
    <property type="entry name" value="GH131_N"/>
    <property type="match status" value="1"/>
</dbReference>
<dbReference type="HOGENOM" id="CLU_063723_1_0_1"/>
<reference evidence="5" key="1">
    <citation type="submission" date="2010-07" db="EMBL/GenBank/DDBJ databases">
        <title>The genome sequence of Gaeumannomyces graminis var. tritici strain R3-111a-1.</title>
        <authorList>
            <consortium name="The Broad Institute Genome Sequencing Platform"/>
            <person name="Ma L.-J."/>
            <person name="Dead R."/>
            <person name="Young S."/>
            <person name="Zeng Q."/>
            <person name="Koehrsen M."/>
            <person name="Alvarado L."/>
            <person name="Berlin A."/>
            <person name="Chapman S.B."/>
            <person name="Chen Z."/>
            <person name="Freedman E."/>
            <person name="Gellesch M."/>
            <person name="Goldberg J."/>
            <person name="Griggs A."/>
            <person name="Gujja S."/>
            <person name="Heilman E.R."/>
            <person name="Heiman D."/>
            <person name="Hepburn T."/>
            <person name="Howarth C."/>
            <person name="Jen D."/>
            <person name="Larson L."/>
            <person name="Mehta T."/>
            <person name="Neiman D."/>
            <person name="Pearson M."/>
            <person name="Roberts A."/>
            <person name="Saif S."/>
            <person name="Shea T."/>
            <person name="Shenoy N."/>
            <person name="Sisk P."/>
            <person name="Stolte C."/>
            <person name="Sykes S."/>
            <person name="Walk T."/>
            <person name="White J."/>
            <person name="Yandava C."/>
            <person name="Haas B."/>
            <person name="Nusbaum C."/>
            <person name="Birren B."/>
        </authorList>
    </citation>
    <scope>NUCLEOTIDE SEQUENCE [LARGE SCALE GENOMIC DNA]</scope>
    <source>
        <strain evidence="5">R3-111a-1</strain>
    </source>
</reference>
<name>J3PEG2_GAET3</name>
<dbReference type="RefSeq" id="XP_009228048.1">
    <property type="nucleotide sequence ID" value="XM_009229784.1"/>
</dbReference>
<reference evidence="4" key="5">
    <citation type="submission" date="2018-04" db="UniProtKB">
        <authorList>
            <consortium name="EnsemblFungi"/>
        </authorList>
    </citation>
    <scope>IDENTIFICATION</scope>
    <source>
        <strain evidence="4">R3-111a-1</strain>
    </source>
</reference>
<evidence type="ECO:0000313" key="4">
    <source>
        <dbReference type="EnsemblFungi" id="EJT70870"/>
    </source>
</evidence>
<evidence type="ECO:0000259" key="2">
    <source>
        <dbReference type="Pfam" id="PF18271"/>
    </source>
</evidence>
<feature type="signal peptide" evidence="1">
    <location>
        <begin position="1"/>
        <end position="23"/>
    </location>
</feature>